<dbReference type="GO" id="GO:0005886">
    <property type="term" value="C:plasma membrane"/>
    <property type="evidence" value="ECO:0007669"/>
    <property type="project" value="UniProtKB-SubCell"/>
</dbReference>
<feature type="transmembrane region" description="Helical" evidence="6">
    <location>
        <begin position="197"/>
        <end position="216"/>
    </location>
</feature>
<feature type="transmembrane region" description="Helical" evidence="6">
    <location>
        <begin position="77"/>
        <end position="95"/>
    </location>
</feature>
<keyword evidence="9" id="KW-1185">Reference proteome</keyword>
<dbReference type="Proteomes" id="UP000054985">
    <property type="component" value="Unassembled WGS sequence"/>
</dbReference>
<dbReference type="Pfam" id="PF03706">
    <property type="entry name" value="LPG_synthase_TM"/>
    <property type="match status" value="1"/>
</dbReference>
<feature type="transmembrane region" description="Helical" evidence="6">
    <location>
        <begin position="274"/>
        <end position="298"/>
    </location>
</feature>
<protein>
    <submittedName>
        <fullName evidence="8">Uncharacterized protein</fullName>
    </submittedName>
</protein>
<dbReference type="RefSeq" id="WP_028385069.1">
    <property type="nucleotide sequence ID" value="NZ_CAAAJG010000008.1"/>
</dbReference>
<feature type="transmembrane region" description="Helical" evidence="6">
    <location>
        <begin position="7"/>
        <end position="28"/>
    </location>
</feature>
<evidence type="ECO:0000256" key="5">
    <source>
        <dbReference type="ARBA" id="ARBA00023136"/>
    </source>
</evidence>
<evidence type="ECO:0000256" key="1">
    <source>
        <dbReference type="ARBA" id="ARBA00004651"/>
    </source>
</evidence>
<dbReference type="STRING" id="39962.Lmor_2846"/>
<dbReference type="EMBL" id="UGOG01000001">
    <property type="protein sequence ID" value="STX63437.1"/>
    <property type="molecule type" value="Genomic_DNA"/>
</dbReference>
<evidence type="ECO:0000313" key="8">
    <source>
        <dbReference type="EMBL" id="STX63437.1"/>
    </source>
</evidence>
<dbReference type="Proteomes" id="UP000254040">
    <property type="component" value="Unassembled WGS sequence"/>
</dbReference>
<feature type="transmembrane region" description="Helical" evidence="6">
    <location>
        <begin position="228"/>
        <end position="254"/>
    </location>
</feature>
<dbReference type="InterPro" id="IPR022791">
    <property type="entry name" value="L-PG_synthase/AglD"/>
</dbReference>
<dbReference type="OrthoDB" id="5242769at2"/>
<comment type="subcellular location">
    <subcellularLocation>
        <location evidence="1">Cell membrane</location>
        <topology evidence="1">Multi-pass membrane protein</topology>
    </subcellularLocation>
</comment>
<dbReference type="PANTHER" id="PTHR39087:SF2">
    <property type="entry name" value="UPF0104 MEMBRANE PROTEIN MJ1595"/>
    <property type="match status" value="1"/>
</dbReference>
<keyword evidence="3 6" id="KW-0812">Transmembrane</keyword>
<feature type="transmembrane region" description="Helical" evidence="6">
    <location>
        <begin position="48"/>
        <end position="70"/>
    </location>
</feature>
<gene>
    <name evidence="7" type="ORF">Lmor_2846</name>
    <name evidence="8" type="ORF">NCTC12239_02382</name>
</gene>
<evidence type="ECO:0000256" key="6">
    <source>
        <dbReference type="SAM" id="Phobius"/>
    </source>
</evidence>
<reference evidence="7 9" key="1">
    <citation type="submission" date="2015-11" db="EMBL/GenBank/DDBJ databases">
        <title>Genomic analysis of 38 Legionella species identifies large and diverse effector repertoires.</title>
        <authorList>
            <person name="Burstein D."/>
            <person name="Amaro F."/>
            <person name="Zusman T."/>
            <person name="Lifshitz Z."/>
            <person name="Cohen O."/>
            <person name="Gilbert J.A."/>
            <person name="Pupko T."/>
            <person name="Shuman H.A."/>
            <person name="Segal G."/>
        </authorList>
    </citation>
    <scope>NUCLEOTIDE SEQUENCE [LARGE SCALE GENOMIC DNA]</scope>
    <source>
        <strain evidence="7 9">ATCC 43877</strain>
    </source>
</reference>
<feature type="transmembrane region" description="Helical" evidence="6">
    <location>
        <begin position="115"/>
        <end position="138"/>
    </location>
</feature>
<keyword evidence="5 6" id="KW-0472">Membrane</keyword>
<evidence type="ECO:0000256" key="4">
    <source>
        <dbReference type="ARBA" id="ARBA00022989"/>
    </source>
</evidence>
<sequence length="314" mass="35241">MLKAQYLKAAVVLLFNVMFIILASRWFILHVDFKSILNEFYTIDQHSIYRALILGVVLYLFYGFRLALLLDLELLKGIQIVVMGFGLNALFPFRLGDLFKILFSKQFFKVDLTQSSFATVIEKGFDLIIIGSIALFFVAGGIKTFAITVISIGLIYLIYILLNSGAICQIPQIKIFKINQIIVKCSTILSKSKLKGLIASTLAIWVLTGYLFFTFFDLNIGSSEHFGVYDALALMVMTTLSLSIPSMPASLGVFESGIVYYLSNTFHFTPEKAVSYALIFHLVMIIPQVITTLFILLINSIELCSKKELVHEST</sequence>
<reference evidence="8 10" key="2">
    <citation type="submission" date="2018-06" db="EMBL/GenBank/DDBJ databases">
        <authorList>
            <consortium name="Pathogen Informatics"/>
            <person name="Doyle S."/>
        </authorList>
    </citation>
    <scope>NUCLEOTIDE SEQUENCE [LARGE SCALE GENOMIC DNA]</scope>
    <source>
        <strain evidence="8 10">NCTC12239</strain>
    </source>
</reference>
<dbReference type="EMBL" id="LNYN01000042">
    <property type="protein sequence ID" value="KTD30739.1"/>
    <property type="molecule type" value="Genomic_DNA"/>
</dbReference>
<keyword evidence="4 6" id="KW-1133">Transmembrane helix</keyword>
<evidence type="ECO:0000256" key="2">
    <source>
        <dbReference type="ARBA" id="ARBA00022475"/>
    </source>
</evidence>
<evidence type="ECO:0000256" key="3">
    <source>
        <dbReference type="ARBA" id="ARBA00022692"/>
    </source>
</evidence>
<name>A0A378JZG7_9GAMM</name>
<evidence type="ECO:0000313" key="9">
    <source>
        <dbReference type="Proteomes" id="UP000054985"/>
    </source>
</evidence>
<keyword evidence="2" id="KW-1003">Cell membrane</keyword>
<accession>A0A378JZG7</accession>
<evidence type="ECO:0000313" key="7">
    <source>
        <dbReference type="EMBL" id="KTD30739.1"/>
    </source>
</evidence>
<proteinExistence type="predicted"/>
<organism evidence="8 10">
    <name type="scientific">Legionella moravica</name>
    <dbReference type="NCBI Taxonomy" id="39962"/>
    <lineage>
        <taxon>Bacteria</taxon>
        <taxon>Pseudomonadati</taxon>
        <taxon>Pseudomonadota</taxon>
        <taxon>Gammaproteobacteria</taxon>
        <taxon>Legionellales</taxon>
        <taxon>Legionellaceae</taxon>
        <taxon>Legionella</taxon>
    </lineage>
</organism>
<dbReference type="AlphaFoldDB" id="A0A378JZG7"/>
<dbReference type="PANTHER" id="PTHR39087">
    <property type="entry name" value="UPF0104 MEMBRANE PROTEIN MJ1595"/>
    <property type="match status" value="1"/>
</dbReference>
<evidence type="ECO:0000313" key="10">
    <source>
        <dbReference type="Proteomes" id="UP000254040"/>
    </source>
</evidence>
<feature type="transmembrane region" description="Helical" evidence="6">
    <location>
        <begin position="145"/>
        <end position="162"/>
    </location>
</feature>